<dbReference type="InterPro" id="IPR011008">
    <property type="entry name" value="Dimeric_a/b-barrel"/>
</dbReference>
<dbReference type="Gene3D" id="3.40.50.2020">
    <property type="match status" value="1"/>
</dbReference>
<dbReference type="InterPro" id="IPR029057">
    <property type="entry name" value="PRTase-like"/>
</dbReference>
<evidence type="ECO:0000313" key="6">
    <source>
        <dbReference type="Proteomes" id="UP000230778"/>
    </source>
</evidence>
<dbReference type="SUPFAM" id="SSF53271">
    <property type="entry name" value="PRTase-like"/>
    <property type="match status" value="1"/>
</dbReference>
<dbReference type="GO" id="GO:0005829">
    <property type="term" value="C:cytosol"/>
    <property type="evidence" value="ECO:0007669"/>
    <property type="project" value="TreeGrafter"/>
</dbReference>
<dbReference type="Gene3D" id="3.30.70.920">
    <property type="match status" value="1"/>
</dbReference>
<dbReference type="InterPro" id="IPR019885">
    <property type="entry name" value="Tscrpt_reg_HTH_AsnC-type_CS"/>
</dbReference>
<dbReference type="SMART" id="SM00344">
    <property type="entry name" value="HTH_ASNC"/>
    <property type="match status" value="1"/>
</dbReference>
<dbReference type="Pfam" id="PF01037">
    <property type="entry name" value="AsnC_trans_reg"/>
    <property type="match status" value="1"/>
</dbReference>
<dbReference type="SUPFAM" id="SSF46785">
    <property type="entry name" value="Winged helix' DNA-binding domain"/>
    <property type="match status" value="1"/>
</dbReference>
<evidence type="ECO:0000256" key="2">
    <source>
        <dbReference type="ARBA" id="ARBA00023125"/>
    </source>
</evidence>
<dbReference type="InterPro" id="IPR019888">
    <property type="entry name" value="Tscrpt_reg_AsnC-like"/>
</dbReference>
<feature type="domain" description="HTH asnC-type" evidence="4">
    <location>
        <begin position="143"/>
        <end position="190"/>
    </location>
</feature>
<dbReference type="PROSITE" id="PS50956">
    <property type="entry name" value="HTH_ASNC_2"/>
    <property type="match status" value="1"/>
</dbReference>
<evidence type="ECO:0000259" key="4">
    <source>
        <dbReference type="PROSITE" id="PS50956"/>
    </source>
</evidence>
<dbReference type="AlphaFoldDB" id="A0A2H0FET1"/>
<evidence type="ECO:0000256" key="1">
    <source>
        <dbReference type="ARBA" id="ARBA00023015"/>
    </source>
</evidence>
<dbReference type="EMBL" id="PCUC01000178">
    <property type="protein sequence ID" value="PIQ04531.1"/>
    <property type="molecule type" value="Genomic_DNA"/>
</dbReference>
<dbReference type="Proteomes" id="UP000230778">
    <property type="component" value="Unassembled WGS sequence"/>
</dbReference>
<comment type="caution">
    <text evidence="5">The sequence shown here is derived from an EMBL/GenBank/DDBJ whole genome shotgun (WGS) entry which is preliminary data.</text>
</comment>
<keyword evidence="3" id="KW-0804">Transcription</keyword>
<organism evidence="5 6">
    <name type="scientific">Candidatus Nealsonbacteria bacterium CG18_big_fil_WC_8_21_14_2_50_37_10</name>
    <dbReference type="NCBI Taxonomy" id="1974717"/>
    <lineage>
        <taxon>Bacteria</taxon>
        <taxon>Candidatus Nealsoniibacteriota</taxon>
    </lineage>
</organism>
<dbReference type="Gene3D" id="1.10.10.10">
    <property type="entry name" value="Winged helix-like DNA-binding domain superfamily/Winged helix DNA-binding domain"/>
    <property type="match status" value="1"/>
</dbReference>
<dbReference type="GO" id="GO:0043565">
    <property type="term" value="F:sequence-specific DNA binding"/>
    <property type="evidence" value="ECO:0007669"/>
    <property type="project" value="InterPro"/>
</dbReference>
<dbReference type="InterPro" id="IPR000836">
    <property type="entry name" value="PRTase_dom"/>
</dbReference>
<proteinExistence type="predicted"/>
<keyword evidence="2" id="KW-0238">DNA-binding</keyword>
<dbReference type="InterPro" id="IPR036388">
    <property type="entry name" value="WH-like_DNA-bd_sf"/>
</dbReference>
<sequence>MPKNSLLNFKPIQKLIAGVGKNIKKYFGKDKGCIIGLGDDGVFYGLGLYQWLSKQNKKIAFTTMEDNGQRLEEEKVKGRKVLIVDNDIITGKSYKRAMGVMKEGKERLKIKDIKFAVLCDRTGLADFSVEGYSAYAPWSLEKLDGLDLKIIQALFENGRESFVEIAKKTGLSPVGIKNRVERLINEGVLKIQGLLNIGECYSVSANIEIEADSKTIFKLIEKFEKSPLVYHLVKTSGRYNLLVSIISPNLESIENFIAKEIRGEPGVKHIEVSVGELPIIPKAWIPPIT</sequence>
<reference evidence="5 6" key="1">
    <citation type="submission" date="2017-09" db="EMBL/GenBank/DDBJ databases">
        <title>Depth-based differentiation of microbial function through sediment-hosted aquifers and enrichment of novel symbionts in the deep terrestrial subsurface.</title>
        <authorList>
            <person name="Probst A.J."/>
            <person name="Ladd B."/>
            <person name="Jarett J.K."/>
            <person name="Geller-Mcgrath D.E."/>
            <person name="Sieber C.M."/>
            <person name="Emerson J.B."/>
            <person name="Anantharaman K."/>
            <person name="Thomas B.C."/>
            <person name="Malmstrom R."/>
            <person name="Stieglmeier M."/>
            <person name="Klingl A."/>
            <person name="Woyke T."/>
            <person name="Ryan C.M."/>
            <person name="Banfield J.F."/>
        </authorList>
    </citation>
    <scope>NUCLEOTIDE SEQUENCE [LARGE SCALE GENOMIC DNA]</scope>
    <source>
        <strain evidence="5">CG18_big_fil_WC_8_21_14_2_50_37_10</strain>
    </source>
</reference>
<evidence type="ECO:0000256" key="3">
    <source>
        <dbReference type="ARBA" id="ARBA00023163"/>
    </source>
</evidence>
<dbReference type="Pfam" id="PF13404">
    <property type="entry name" value="HTH_AsnC-type"/>
    <property type="match status" value="1"/>
</dbReference>
<name>A0A2H0FET1_9BACT</name>
<dbReference type="InterPro" id="IPR000485">
    <property type="entry name" value="AsnC-type_HTH_dom"/>
</dbReference>
<dbReference type="PROSITE" id="PS00519">
    <property type="entry name" value="HTH_ASNC_1"/>
    <property type="match status" value="1"/>
</dbReference>
<gene>
    <name evidence="5" type="ORF">COW72_03435</name>
</gene>
<protein>
    <recommendedName>
        <fullName evidence="4">HTH asnC-type domain-containing protein</fullName>
    </recommendedName>
</protein>
<dbReference type="InterPro" id="IPR036390">
    <property type="entry name" value="WH_DNA-bd_sf"/>
</dbReference>
<dbReference type="InterPro" id="IPR019887">
    <property type="entry name" value="Tscrpt_reg_AsnC/Lrp_C"/>
</dbReference>
<accession>A0A2H0FET1</accession>
<dbReference type="CDD" id="cd06223">
    <property type="entry name" value="PRTases_typeI"/>
    <property type="match status" value="1"/>
</dbReference>
<keyword evidence="1" id="KW-0805">Transcription regulation</keyword>
<dbReference type="SUPFAM" id="SSF54909">
    <property type="entry name" value="Dimeric alpha+beta barrel"/>
    <property type="match status" value="1"/>
</dbReference>
<dbReference type="PANTHER" id="PTHR30154">
    <property type="entry name" value="LEUCINE-RESPONSIVE REGULATORY PROTEIN"/>
    <property type="match status" value="1"/>
</dbReference>
<evidence type="ECO:0000313" key="5">
    <source>
        <dbReference type="EMBL" id="PIQ04531.1"/>
    </source>
</evidence>
<dbReference type="PANTHER" id="PTHR30154:SF34">
    <property type="entry name" value="TRANSCRIPTIONAL REGULATOR AZLB"/>
    <property type="match status" value="1"/>
</dbReference>
<dbReference type="GO" id="GO:0043200">
    <property type="term" value="P:response to amino acid"/>
    <property type="evidence" value="ECO:0007669"/>
    <property type="project" value="TreeGrafter"/>
</dbReference>
<dbReference type="PRINTS" id="PR00033">
    <property type="entry name" value="HTHASNC"/>
</dbReference>